<name>A0A195BY68_9HYME</name>
<sequence>MPVRINSVDCTVTVFGALTRNFFAFRKSSSRDKTTAFSGHLVGGRGGSTFGVNTTI</sequence>
<reference evidence="1 2" key="1">
    <citation type="submission" date="2016-03" db="EMBL/GenBank/DDBJ databases">
        <title>Cyphomyrmex costatus WGS genome.</title>
        <authorList>
            <person name="Nygaard S."/>
            <person name="Hu H."/>
            <person name="Boomsma J."/>
            <person name="Zhang G."/>
        </authorList>
    </citation>
    <scope>NUCLEOTIDE SEQUENCE [LARGE SCALE GENOMIC DNA]</scope>
    <source>
        <strain evidence="1">MS0001</strain>
        <tissue evidence="1">Whole body</tissue>
    </source>
</reference>
<gene>
    <name evidence="1" type="ORF">ALC62_15962</name>
</gene>
<evidence type="ECO:0000313" key="1">
    <source>
        <dbReference type="EMBL" id="KYM93604.1"/>
    </source>
</evidence>
<organism evidence="1 2">
    <name type="scientific">Cyphomyrmex costatus</name>
    <dbReference type="NCBI Taxonomy" id="456900"/>
    <lineage>
        <taxon>Eukaryota</taxon>
        <taxon>Metazoa</taxon>
        <taxon>Ecdysozoa</taxon>
        <taxon>Arthropoda</taxon>
        <taxon>Hexapoda</taxon>
        <taxon>Insecta</taxon>
        <taxon>Pterygota</taxon>
        <taxon>Neoptera</taxon>
        <taxon>Endopterygota</taxon>
        <taxon>Hymenoptera</taxon>
        <taxon>Apocrita</taxon>
        <taxon>Aculeata</taxon>
        <taxon>Formicoidea</taxon>
        <taxon>Formicidae</taxon>
        <taxon>Myrmicinae</taxon>
        <taxon>Cyphomyrmex</taxon>
    </lineage>
</organism>
<proteinExistence type="predicted"/>
<dbReference type="AlphaFoldDB" id="A0A195BY68"/>
<keyword evidence="2" id="KW-1185">Reference proteome</keyword>
<protein>
    <submittedName>
        <fullName evidence="1">Uncharacterized protein</fullName>
    </submittedName>
</protein>
<dbReference type="Proteomes" id="UP000078542">
    <property type="component" value="Unassembled WGS sequence"/>
</dbReference>
<dbReference type="EMBL" id="KQ978501">
    <property type="protein sequence ID" value="KYM93604.1"/>
    <property type="molecule type" value="Genomic_DNA"/>
</dbReference>
<accession>A0A195BY68</accession>
<evidence type="ECO:0000313" key="2">
    <source>
        <dbReference type="Proteomes" id="UP000078542"/>
    </source>
</evidence>